<dbReference type="InterPro" id="IPR036249">
    <property type="entry name" value="Thioredoxin-like_sf"/>
</dbReference>
<dbReference type="Gene3D" id="3.40.30.10">
    <property type="entry name" value="Glutaredoxin"/>
    <property type="match status" value="2"/>
</dbReference>
<dbReference type="Proteomes" id="UP001491310">
    <property type="component" value="Unassembled WGS sequence"/>
</dbReference>
<organism evidence="9 10">
    <name type="scientific">Coccomyxa subellipsoidea</name>
    <dbReference type="NCBI Taxonomy" id="248742"/>
    <lineage>
        <taxon>Eukaryota</taxon>
        <taxon>Viridiplantae</taxon>
        <taxon>Chlorophyta</taxon>
        <taxon>core chlorophytes</taxon>
        <taxon>Trebouxiophyceae</taxon>
        <taxon>Trebouxiophyceae incertae sedis</taxon>
        <taxon>Coccomyxaceae</taxon>
        <taxon>Coccomyxa</taxon>
    </lineage>
</organism>
<proteinExistence type="predicted"/>
<dbReference type="PRINTS" id="PR00421">
    <property type="entry name" value="THIOREDOXIN"/>
</dbReference>
<evidence type="ECO:0000256" key="2">
    <source>
        <dbReference type="ARBA" id="ARBA00022559"/>
    </source>
</evidence>
<comment type="catalytic activity">
    <reaction evidence="7">
        <text>a hydroperoxide + [thioredoxin]-dithiol = an alcohol + [thioredoxin]-disulfide + H2O</text>
        <dbReference type="Rhea" id="RHEA:62620"/>
        <dbReference type="Rhea" id="RHEA-COMP:10698"/>
        <dbReference type="Rhea" id="RHEA-COMP:10700"/>
        <dbReference type="ChEBI" id="CHEBI:15377"/>
        <dbReference type="ChEBI" id="CHEBI:29950"/>
        <dbReference type="ChEBI" id="CHEBI:30879"/>
        <dbReference type="ChEBI" id="CHEBI:35924"/>
        <dbReference type="ChEBI" id="CHEBI:50058"/>
        <dbReference type="EC" id="1.11.1.24"/>
    </reaction>
</comment>
<sequence>MCDISKRPGRSAAQTRSFSSVIYPPSEARVGGPAPDFSAPAVIDGDISSVSLSDYKGRWLILFWYPKDFTFVCPTEIIAFSDRAEEFKDLNCDLIAASTDTEEVHLAWVKTPRNKGGLGHMKIPILADTKKEIAARYGVLKEDAGIALRGLYIINPEQNIEQITMNNMGIGRNVDEAKRLLQACQFVAEYGEVCPADWQPGGKSIKPSAEGSLDYFQESGKDTSNTEDFGTALKSIKSRQEFEQLTKGDKPVVVDFYAPWCGKCRQIAPFVEKLQEEHPEVEFVKVDTTNGELEGLSSEQGVKVLPTFKFFKGGKEVRDPVSGYKKKLLEDGVKSLAQ</sequence>
<protein>
    <recommendedName>
        <fullName evidence="1">thioredoxin-dependent peroxiredoxin</fullName>
        <ecNumber evidence="1">1.11.1.24</ecNumber>
    </recommendedName>
</protein>
<reference evidence="9 10" key="1">
    <citation type="journal article" date="2024" name="Nat. Commun.">
        <title>Phylogenomics reveals the evolutionary origins of lichenization in chlorophyte algae.</title>
        <authorList>
            <person name="Puginier C."/>
            <person name="Libourel C."/>
            <person name="Otte J."/>
            <person name="Skaloud P."/>
            <person name="Haon M."/>
            <person name="Grisel S."/>
            <person name="Petersen M."/>
            <person name="Berrin J.G."/>
            <person name="Delaux P.M."/>
            <person name="Dal Grande F."/>
            <person name="Keller J."/>
        </authorList>
    </citation>
    <scope>NUCLEOTIDE SEQUENCE [LARGE SCALE GENOMIC DNA]</scope>
    <source>
        <strain evidence="9 10">SAG 216-7</strain>
    </source>
</reference>
<feature type="domain" description="Thioredoxin" evidence="8">
    <location>
        <begin position="193"/>
        <end position="338"/>
    </location>
</feature>
<feature type="domain" description="Thioredoxin" evidence="8">
    <location>
        <begin position="28"/>
        <end position="186"/>
    </location>
</feature>
<dbReference type="InterPro" id="IPR000866">
    <property type="entry name" value="AhpC/TSA"/>
</dbReference>
<evidence type="ECO:0000313" key="9">
    <source>
        <dbReference type="EMBL" id="KAK9915220.1"/>
    </source>
</evidence>
<evidence type="ECO:0000313" key="10">
    <source>
        <dbReference type="Proteomes" id="UP001491310"/>
    </source>
</evidence>
<dbReference type="CDD" id="cd03015">
    <property type="entry name" value="PRX_Typ2cys"/>
    <property type="match status" value="1"/>
</dbReference>
<evidence type="ECO:0000256" key="4">
    <source>
        <dbReference type="ARBA" id="ARBA00023002"/>
    </source>
</evidence>
<dbReference type="PANTHER" id="PTHR10681:SF171">
    <property type="entry name" value="PEROXIREDOXIN 4"/>
    <property type="match status" value="1"/>
</dbReference>
<evidence type="ECO:0000256" key="1">
    <source>
        <dbReference type="ARBA" id="ARBA00013017"/>
    </source>
</evidence>
<dbReference type="InterPro" id="IPR050217">
    <property type="entry name" value="Peroxiredoxin"/>
</dbReference>
<dbReference type="InterPro" id="IPR013766">
    <property type="entry name" value="Thioredoxin_domain"/>
</dbReference>
<dbReference type="PANTHER" id="PTHR10681">
    <property type="entry name" value="THIOREDOXIN PEROXIDASE"/>
    <property type="match status" value="1"/>
</dbReference>
<dbReference type="Pfam" id="PF10417">
    <property type="entry name" value="1-cysPrx_C"/>
    <property type="match status" value="1"/>
</dbReference>
<evidence type="ECO:0000256" key="6">
    <source>
        <dbReference type="ARBA" id="ARBA00045169"/>
    </source>
</evidence>
<keyword evidence="5" id="KW-0676">Redox-active center</keyword>
<keyword evidence="4" id="KW-0560">Oxidoreductase</keyword>
<dbReference type="CDD" id="cd02947">
    <property type="entry name" value="TRX_family"/>
    <property type="match status" value="1"/>
</dbReference>
<dbReference type="EC" id="1.11.1.24" evidence="1"/>
<evidence type="ECO:0000256" key="3">
    <source>
        <dbReference type="ARBA" id="ARBA00022862"/>
    </source>
</evidence>
<evidence type="ECO:0000256" key="5">
    <source>
        <dbReference type="ARBA" id="ARBA00023284"/>
    </source>
</evidence>
<evidence type="ECO:0000259" key="8">
    <source>
        <dbReference type="PROSITE" id="PS51352"/>
    </source>
</evidence>
<dbReference type="PROSITE" id="PS51352">
    <property type="entry name" value="THIOREDOXIN_2"/>
    <property type="match status" value="2"/>
</dbReference>
<comment type="caution">
    <text evidence="9">The sequence shown here is derived from an EMBL/GenBank/DDBJ whole genome shotgun (WGS) entry which is preliminary data.</text>
</comment>
<comment type="function">
    <text evidence="6">Thiol-specific peroxidase that catalyzes the reduction of hydrogen peroxide and organic hydroperoxides to water and alcohols, respectively. Plays a role in cell protection against oxidative stress by detoxifying peroxides. May be an antioxidant enzyme particularly in the developing shoot and photosynthesizing leaf.</text>
</comment>
<evidence type="ECO:0000256" key="7">
    <source>
        <dbReference type="ARBA" id="ARBA00049091"/>
    </source>
</evidence>
<name>A0ABR2YV07_9CHLO</name>
<dbReference type="Pfam" id="PF00578">
    <property type="entry name" value="AhpC-TSA"/>
    <property type="match status" value="1"/>
</dbReference>
<keyword evidence="3" id="KW-0049">Antioxidant</keyword>
<dbReference type="EMBL" id="JALJOT010000005">
    <property type="protein sequence ID" value="KAK9915220.1"/>
    <property type="molecule type" value="Genomic_DNA"/>
</dbReference>
<accession>A0ABR2YV07</accession>
<dbReference type="SUPFAM" id="SSF52833">
    <property type="entry name" value="Thioredoxin-like"/>
    <property type="match status" value="2"/>
</dbReference>
<dbReference type="Pfam" id="PF00085">
    <property type="entry name" value="Thioredoxin"/>
    <property type="match status" value="1"/>
</dbReference>
<dbReference type="InterPro" id="IPR019479">
    <property type="entry name" value="Peroxiredoxin_C"/>
</dbReference>
<keyword evidence="2" id="KW-0575">Peroxidase</keyword>
<gene>
    <name evidence="9" type="ORF">WJX75_006406</name>
</gene>
<keyword evidence="10" id="KW-1185">Reference proteome</keyword>